<dbReference type="InterPro" id="IPR005135">
    <property type="entry name" value="Endo/exonuclease/phosphatase"/>
</dbReference>
<dbReference type="PROSITE" id="PS50948">
    <property type="entry name" value="PAN"/>
    <property type="match status" value="1"/>
</dbReference>
<dbReference type="Gene3D" id="3.50.4.10">
    <property type="entry name" value="Hepatocyte Growth Factor"/>
    <property type="match status" value="1"/>
</dbReference>
<dbReference type="Pfam" id="PF00702">
    <property type="entry name" value="Hydrolase"/>
    <property type="match status" value="1"/>
</dbReference>
<dbReference type="Gene3D" id="3.60.10.10">
    <property type="entry name" value="Endonuclease/exonuclease/phosphatase"/>
    <property type="match status" value="1"/>
</dbReference>
<dbReference type="SUPFAM" id="SSF57414">
    <property type="entry name" value="Hairpin loop containing domain-like"/>
    <property type="match status" value="1"/>
</dbReference>
<comment type="caution">
    <text evidence="2">The sequence shown here is derived from an EMBL/GenBank/DDBJ whole genome shotgun (WGS) entry which is preliminary data.</text>
</comment>
<protein>
    <recommendedName>
        <fullName evidence="1">Apple domain-containing protein</fullName>
    </recommendedName>
</protein>
<keyword evidence="3" id="KW-1185">Reference proteome</keyword>
<dbReference type="InterPro" id="IPR036691">
    <property type="entry name" value="Endo/exonu/phosph_ase_sf"/>
</dbReference>
<organism evidence="2 3">
    <name type="scientific">Durusdinium trenchii</name>
    <dbReference type="NCBI Taxonomy" id="1381693"/>
    <lineage>
        <taxon>Eukaryota</taxon>
        <taxon>Sar</taxon>
        <taxon>Alveolata</taxon>
        <taxon>Dinophyceae</taxon>
        <taxon>Suessiales</taxon>
        <taxon>Symbiodiniaceae</taxon>
        <taxon>Durusdinium</taxon>
    </lineage>
</organism>
<dbReference type="InterPro" id="IPR036412">
    <property type="entry name" value="HAD-like_sf"/>
</dbReference>
<evidence type="ECO:0000259" key="1">
    <source>
        <dbReference type="PROSITE" id="PS50948"/>
    </source>
</evidence>
<dbReference type="SUPFAM" id="SSF56784">
    <property type="entry name" value="HAD-like"/>
    <property type="match status" value="1"/>
</dbReference>
<gene>
    <name evidence="2" type="ORF">CCMP2556_LOCUS52153</name>
</gene>
<proteinExistence type="predicted"/>
<dbReference type="Pfam" id="PF03372">
    <property type="entry name" value="Exo_endo_phos"/>
    <property type="match status" value="1"/>
</dbReference>
<dbReference type="Pfam" id="PF14295">
    <property type="entry name" value="PAN_4"/>
    <property type="match status" value="1"/>
</dbReference>
<dbReference type="InterPro" id="IPR003609">
    <property type="entry name" value="Pan_app"/>
</dbReference>
<dbReference type="SUPFAM" id="SSF56219">
    <property type="entry name" value="DNase I-like"/>
    <property type="match status" value="1"/>
</dbReference>
<dbReference type="NCBIfam" id="TIGR01509">
    <property type="entry name" value="HAD-SF-IA-v3"/>
    <property type="match status" value="1"/>
</dbReference>
<accession>A0ABP0SJF4</accession>
<dbReference type="Gene3D" id="3.40.50.1000">
    <property type="entry name" value="HAD superfamily/HAD-like"/>
    <property type="match status" value="1"/>
</dbReference>
<feature type="domain" description="Apple" evidence="1">
    <location>
        <begin position="62"/>
        <end position="137"/>
    </location>
</feature>
<dbReference type="Proteomes" id="UP001642484">
    <property type="component" value="Unassembled WGS sequence"/>
</dbReference>
<dbReference type="EMBL" id="CAXAMN010027717">
    <property type="protein sequence ID" value="CAK9112526.1"/>
    <property type="molecule type" value="Genomic_DNA"/>
</dbReference>
<dbReference type="InterPro" id="IPR023214">
    <property type="entry name" value="HAD_sf"/>
</dbReference>
<name>A0ABP0SJF4_9DINO</name>
<dbReference type="InterPro" id="IPR006439">
    <property type="entry name" value="HAD-SF_hydro_IA"/>
</dbReference>
<sequence>MPFLESMCVLLSHLGSRVQPKMWGLIIALLFSVAACDLQQCFSSSKQGPIFLQRGLRIRPACYGSFDGVVEEEGGSVGTVKDATLAECKRACNREEDCRSFTFCQTWAQCFLKKQNLTGEEPTTRNGDCQSFFKATCGGTANAGFTLRVVSYNLYWWNAFGRPENSWKRESILENIKSNLKPDTIGLQECDSPEVLESLGLQRASPFEAAQGVMSGARLRSVGGGHEDLEATGKWGKRYVTWAEFREGEKAHFWHFNTHWCVHSDEQHTCNEEVRFAGARKMVETIRKVAGDGPVLVTGDFNAQMEERGPQHLLNSGLKLAVNEWVDSIFYSDHWELLAKGAKEASGYYPETLEVLRQAKEQDVVLGMISNHLAFWFYPECGEVLKDLVEPELLLVSSEVACSKPGHRIFELFLERLGRLHPGLTAADCVFVDDKAENVAAAAALGFAVVHYDARKAQPGELAQALKDAGLALT</sequence>
<reference evidence="2 3" key="1">
    <citation type="submission" date="2024-02" db="EMBL/GenBank/DDBJ databases">
        <authorList>
            <person name="Chen Y."/>
            <person name="Shah S."/>
            <person name="Dougan E. K."/>
            <person name="Thang M."/>
            <person name="Chan C."/>
        </authorList>
    </citation>
    <scope>NUCLEOTIDE SEQUENCE [LARGE SCALE GENOMIC DNA]</scope>
</reference>
<evidence type="ECO:0000313" key="3">
    <source>
        <dbReference type="Proteomes" id="UP001642484"/>
    </source>
</evidence>
<evidence type="ECO:0000313" key="2">
    <source>
        <dbReference type="EMBL" id="CAK9112526.1"/>
    </source>
</evidence>